<keyword evidence="4 8" id="KW-0378">Hydrolase</keyword>
<dbReference type="RefSeq" id="WP_147089336.1">
    <property type="nucleotide sequence ID" value="NZ_BAABJD010000001.1"/>
</dbReference>
<dbReference type="Pfam" id="PF01546">
    <property type="entry name" value="Peptidase_M20"/>
    <property type="match status" value="1"/>
</dbReference>
<dbReference type="PANTHER" id="PTHR45962">
    <property type="entry name" value="N-FATTY-ACYL-AMINO ACID SYNTHASE/HYDROLASE PM20D1"/>
    <property type="match status" value="1"/>
</dbReference>
<evidence type="ECO:0000313" key="9">
    <source>
        <dbReference type="Proteomes" id="UP000321172"/>
    </source>
</evidence>
<proteinExistence type="inferred from homology"/>
<dbReference type="AlphaFoldDB" id="A0A5B8S2L2"/>
<keyword evidence="6" id="KW-0732">Signal</keyword>
<comment type="similarity">
    <text evidence="1">Belongs to the peptidase M20A family.</text>
</comment>
<gene>
    <name evidence="8" type="ORF">FRF71_03945</name>
</gene>
<evidence type="ECO:0000256" key="5">
    <source>
        <dbReference type="ARBA" id="ARBA00022833"/>
    </source>
</evidence>
<dbReference type="EMBL" id="CP042345">
    <property type="protein sequence ID" value="QEA15358.1"/>
    <property type="molecule type" value="Genomic_DNA"/>
</dbReference>
<keyword evidence="5" id="KW-0862">Zinc</keyword>
<dbReference type="NCBIfam" id="NF006596">
    <property type="entry name" value="PRK09133.1"/>
    <property type="match status" value="1"/>
</dbReference>
<dbReference type="GO" id="GO:0046872">
    <property type="term" value="F:metal ion binding"/>
    <property type="evidence" value="ECO:0007669"/>
    <property type="project" value="UniProtKB-KW"/>
</dbReference>
<dbReference type="GO" id="GO:0008233">
    <property type="term" value="F:peptidase activity"/>
    <property type="evidence" value="ECO:0007669"/>
    <property type="project" value="UniProtKB-KW"/>
</dbReference>
<evidence type="ECO:0000256" key="4">
    <source>
        <dbReference type="ARBA" id="ARBA00022801"/>
    </source>
</evidence>
<reference evidence="8 9" key="1">
    <citation type="journal article" date="2013" name="J. Microbiol. Biotechnol.">
        <title>Novosphingobium ginsenosidimutans sp. nov., with the ability to convert ginsenoside.</title>
        <authorList>
            <person name="Kim J.K."/>
            <person name="He D."/>
            <person name="Liu Q.M."/>
            <person name="Park H.Y."/>
            <person name="Jung M.S."/>
            <person name="Yoon M.H."/>
            <person name="Kim S.C."/>
            <person name="Im W.T."/>
        </authorList>
    </citation>
    <scope>NUCLEOTIDE SEQUENCE [LARGE SCALE GENOMIC DNA]</scope>
    <source>
        <strain evidence="8 9">FW-6</strain>
    </source>
</reference>
<evidence type="ECO:0000256" key="2">
    <source>
        <dbReference type="ARBA" id="ARBA00022670"/>
    </source>
</evidence>
<keyword evidence="2" id="KW-0645">Protease</keyword>
<dbReference type="Gene3D" id="1.10.150.900">
    <property type="match status" value="1"/>
</dbReference>
<evidence type="ECO:0000256" key="3">
    <source>
        <dbReference type="ARBA" id="ARBA00022723"/>
    </source>
</evidence>
<dbReference type="SUPFAM" id="SSF55031">
    <property type="entry name" value="Bacterial exopeptidase dimerisation domain"/>
    <property type="match status" value="1"/>
</dbReference>
<feature type="domain" description="Peptidase M20 dimerisation" evidence="7">
    <location>
        <begin position="215"/>
        <end position="358"/>
    </location>
</feature>
<dbReference type="KEGG" id="ngf:FRF71_03945"/>
<dbReference type="SUPFAM" id="SSF53187">
    <property type="entry name" value="Zn-dependent exopeptidases"/>
    <property type="match status" value="1"/>
</dbReference>
<evidence type="ECO:0000313" key="8">
    <source>
        <dbReference type="EMBL" id="QEA15358.1"/>
    </source>
</evidence>
<dbReference type="InterPro" id="IPR011650">
    <property type="entry name" value="Peptidase_M20_dimer"/>
</dbReference>
<organism evidence="8 9">
    <name type="scientific">Novosphingobium ginsenosidimutans</name>
    <dbReference type="NCBI Taxonomy" id="1176536"/>
    <lineage>
        <taxon>Bacteria</taxon>
        <taxon>Pseudomonadati</taxon>
        <taxon>Pseudomonadota</taxon>
        <taxon>Alphaproteobacteria</taxon>
        <taxon>Sphingomonadales</taxon>
        <taxon>Sphingomonadaceae</taxon>
        <taxon>Novosphingobium</taxon>
    </lineage>
</organism>
<keyword evidence="3" id="KW-0479">Metal-binding</keyword>
<dbReference type="Gene3D" id="3.40.630.10">
    <property type="entry name" value="Zn peptidases"/>
    <property type="match status" value="1"/>
</dbReference>
<keyword evidence="9" id="KW-1185">Reference proteome</keyword>
<evidence type="ECO:0000259" key="7">
    <source>
        <dbReference type="Pfam" id="PF07687"/>
    </source>
</evidence>
<accession>A0A5B8S2L2</accession>
<name>A0A5B8S2L2_9SPHN</name>
<dbReference type="InterPro" id="IPR047177">
    <property type="entry name" value="Pept_M20A"/>
</dbReference>
<dbReference type="Proteomes" id="UP000321172">
    <property type="component" value="Chromosome"/>
</dbReference>
<feature type="chain" id="PRO_5022871572" evidence="6">
    <location>
        <begin position="19"/>
        <end position="465"/>
    </location>
</feature>
<dbReference type="OrthoDB" id="9809784at2"/>
<dbReference type="InterPro" id="IPR036264">
    <property type="entry name" value="Bact_exopeptidase_dim_dom"/>
</dbReference>
<feature type="signal peptide" evidence="6">
    <location>
        <begin position="1"/>
        <end position="18"/>
    </location>
</feature>
<dbReference type="PANTHER" id="PTHR45962:SF1">
    <property type="entry name" value="N-FATTY-ACYL-AMINO ACID SYNTHASE_HYDROLASE PM20D1"/>
    <property type="match status" value="1"/>
</dbReference>
<dbReference type="GO" id="GO:0006508">
    <property type="term" value="P:proteolysis"/>
    <property type="evidence" value="ECO:0007669"/>
    <property type="project" value="UniProtKB-KW"/>
</dbReference>
<dbReference type="Pfam" id="PF07687">
    <property type="entry name" value="M20_dimer"/>
    <property type="match status" value="1"/>
</dbReference>
<dbReference type="InterPro" id="IPR002933">
    <property type="entry name" value="Peptidase_M20"/>
</dbReference>
<protein>
    <submittedName>
        <fullName evidence="8">M20/M25/M40 family metallo-hydrolase</fullName>
    </submittedName>
</protein>
<sequence length="465" mass="49907">MRRSALLLAATLAVPAMAAPPKVPSATAEAQVLELSKQSIALRSVQGGGNRTIDVAKLYKTALLGAGWAEKDIEITPVDDTAYLVATWQGSDPKLKPLIISGHMDVVEANPKDWTRDPFTPVVENGYLYGRGASDQKFSEILAMVGLMELRKGGFKPKRTIIIAFSGDEETTMKTGRILADRFADADMVLNTDGSGGALDEATGKPLYWTWDGAEKTYVDIQLEVTNAGGHSSAPRAENAIAQLSQALARIGDYRFKAEQNPLTKAYFEKAAQFESDPKLAAAMRAFAANVNDEAAVATLRTSTGYVGKVGTTCVPTMVHGGHAVNALPQRATANVNCRVFPGHTRAQIIAELEKVAGVPEVKFTDVTGETATESNASPMRPDYLAAVDKAMAAAWPKVPVIPAQSSGASDSMWYRAKGVPSYGISPIFIKDSDDFSHGLNERVELRNIRPGLIYYFSLLPALSK</sequence>
<evidence type="ECO:0000256" key="1">
    <source>
        <dbReference type="ARBA" id="ARBA00006247"/>
    </source>
</evidence>
<evidence type="ECO:0000256" key="6">
    <source>
        <dbReference type="SAM" id="SignalP"/>
    </source>
</evidence>
<dbReference type="Gene3D" id="3.30.70.360">
    <property type="match status" value="1"/>
</dbReference>